<dbReference type="PANTHER" id="PTHR14725:SF0">
    <property type="entry name" value="RIBOSOME-BINDING FACTOR A, MITOCHONDRIAL-RELATED"/>
    <property type="match status" value="1"/>
</dbReference>
<dbReference type="InterPro" id="IPR039212">
    <property type="entry name" value="RBFA_mitochondrial"/>
</dbReference>
<dbReference type="OrthoDB" id="418445at2759"/>
<dbReference type="EMBL" id="OU892279">
    <property type="protein sequence ID" value="CAG9765709.1"/>
    <property type="molecule type" value="Genomic_DNA"/>
</dbReference>
<gene>
    <name evidence="1" type="ORF">CEUTPL_LOCUS6314</name>
</gene>
<keyword evidence="2" id="KW-1185">Reference proteome</keyword>
<dbReference type="AlphaFoldDB" id="A0A9N9QMX6"/>
<evidence type="ECO:0000313" key="2">
    <source>
        <dbReference type="Proteomes" id="UP001152799"/>
    </source>
</evidence>
<organism evidence="1 2">
    <name type="scientific">Ceutorhynchus assimilis</name>
    <name type="common">cabbage seed weevil</name>
    <dbReference type="NCBI Taxonomy" id="467358"/>
    <lineage>
        <taxon>Eukaryota</taxon>
        <taxon>Metazoa</taxon>
        <taxon>Ecdysozoa</taxon>
        <taxon>Arthropoda</taxon>
        <taxon>Hexapoda</taxon>
        <taxon>Insecta</taxon>
        <taxon>Pterygota</taxon>
        <taxon>Neoptera</taxon>
        <taxon>Endopterygota</taxon>
        <taxon>Coleoptera</taxon>
        <taxon>Polyphaga</taxon>
        <taxon>Cucujiformia</taxon>
        <taxon>Curculionidae</taxon>
        <taxon>Ceutorhynchinae</taxon>
        <taxon>Ceutorhynchus</taxon>
    </lineage>
</organism>
<dbReference type="GO" id="GO:0006364">
    <property type="term" value="P:rRNA processing"/>
    <property type="evidence" value="ECO:0007669"/>
    <property type="project" value="InterPro"/>
</dbReference>
<dbReference type="InterPro" id="IPR000238">
    <property type="entry name" value="RbfA"/>
</dbReference>
<reference evidence="1" key="1">
    <citation type="submission" date="2022-01" db="EMBL/GenBank/DDBJ databases">
        <authorList>
            <person name="King R."/>
        </authorList>
    </citation>
    <scope>NUCLEOTIDE SEQUENCE</scope>
</reference>
<evidence type="ECO:0008006" key="3">
    <source>
        <dbReference type="Google" id="ProtNLM"/>
    </source>
</evidence>
<dbReference type="SUPFAM" id="SSF89919">
    <property type="entry name" value="Ribosome-binding factor A, RbfA"/>
    <property type="match status" value="1"/>
</dbReference>
<accession>A0A9N9QMX6</accession>
<dbReference type="Gene3D" id="3.30.300.20">
    <property type="match status" value="1"/>
</dbReference>
<name>A0A9N9QMX6_9CUCU</name>
<protein>
    <recommendedName>
        <fullName evidence="3">Ribosome-binding factor A, mitochondrial</fullName>
    </recommendedName>
</protein>
<dbReference type="Proteomes" id="UP001152799">
    <property type="component" value="Chromosome 3"/>
</dbReference>
<dbReference type="InterPro" id="IPR015946">
    <property type="entry name" value="KH_dom-like_a/b"/>
</dbReference>
<dbReference type="InterPro" id="IPR023799">
    <property type="entry name" value="RbfA_dom_sf"/>
</dbReference>
<dbReference type="Pfam" id="PF02033">
    <property type="entry name" value="RBFA"/>
    <property type="match status" value="1"/>
</dbReference>
<sequence length="358" mass="41286">MLKNHSTILKIGYSLHTSSICDANAGKVLRKIMGATKKKKFYVDDTPILPSTSTTLGKSFVSKVTGNPRRSNILNKLFMRHVTDIMATGDYSEQILGYGIEVNKVKVTPDYKFLRVYWIAAESGKQDEIEDLLKKSAGHLRNELSTLRVMGSVPNIVFVKDKNYCKIFEIEEKLKHADFGDDYEPPDLIEQYQSEFEILTSLDLDTKNKLNVLESGKQDGTLENDLGDIPPMPQDVLGLDHADILRRINKGMSKSKAPHRLSTDASEWAQWSEFKTTQSVNEDPVTFANHQEQRNAFKNFLQQRQILRMKQCKDYKNWTADMEYLEEEFRERKELALLNREPEEDDYVLEEDQEFVDK</sequence>
<dbReference type="PANTHER" id="PTHR14725">
    <property type="entry name" value="RIBOSOME-BINDING FACTOR A, MITOCHONDRIAL-RELATED"/>
    <property type="match status" value="1"/>
</dbReference>
<proteinExistence type="predicted"/>
<evidence type="ECO:0000313" key="1">
    <source>
        <dbReference type="EMBL" id="CAG9765709.1"/>
    </source>
</evidence>